<dbReference type="PROSITE" id="PS50931">
    <property type="entry name" value="HTH_LYSR"/>
    <property type="match status" value="1"/>
</dbReference>
<comment type="similarity">
    <text evidence="1">Belongs to the LysR transcriptional regulatory family.</text>
</comment>
<dbReference type="AlphaFoldDB" id="A0A5J5J4W3"/>
<dbReference type="PANTHER" id="PTHR30118:SF15">
    <property type="entry name" value="TRANSCRIPTIONAL REGULATORY PROTEIN"/>
    <property type="match status" value="1"/>
</dbReference>
<evidence type="ECO:0000256" key="4">
    <source>
        <dbReference type="ARBA" id="ARBA00023163"/>
    </source>
</evidence>
<name>A0A5J5J4W3_9MICO</name>
<dbReference type="InterPro" id="IPR036390">
    <property type="entry name" value="WH_DNA-bd_sf"/>
</dbReference>
<organism evidence="6 7">
    <name type="scientific">Microbacterium rhizomatis</name>
    <dbReference type="NCBI Taxonomy" id="1631477"/>
    <lineage>
        <taxon>Bacteria</taxon>
        <taxon>Bacillati</taxon>
        <taxon>Actinomycetota</taxon>
        <taxon>Actinomycetes</taxon>
        <taxon>Micrococcales</taxon>
        <taxon>Microbacteriaceae</taxon>
        <taxon>Microbacterium</taxon>
    </lineage>
</organism>
<proteinExistence type="inferred from homology"/>
<dbReference type="Proteomes" id="UP000325827">
    <property type="component" value="Unassembled WGS sequence"/>
</dbReference>
<dbReference type="GO" id="GO:0003700">
    <property type="term" value="F:DNA-binding transcription factor activity"/>
    <property type="evidence" value="ECO:0007669"/>
    <property type="project" value="InterPro"/>
</dbReference>
<accession>A0A5J5J4W3</accession>
<dbReference type="InterPro" id="IPR000847">
    <property type="entry name" value="LysR_HTH_N"/>
</dbReference>
<dbReference type="Pfam" id="PF00126">
    <property type="entry name" value="HTH_1"/>
    <property type="match status" value="1"/>
</dbReference>
<feature type="domain" description="HTH lysR-type" evidence="5">
    <location>
        <begin position="14"/>
        <end position="71"/>
    </location>
</feature>
<keyword evidence="7" id="KW-1185">Reference proteome</keyword>
<reference evidence="7" key="1">
    <citation type="submission" date="2019-09" db="EMBL/GenBank/DDBJ databases">
        <title>Mumia zhuanghuii sp. nov. isolated from the intestinal contents of plateau pika (Ochotona curzoniae) in the Qinghai-Tibet plateau of China.</title>
        <authorList>
            <person name="Tian Z."/>
        </authorList>
    </citation>
    <scope>NUCLEOTIDE SEQUENCE [LARGE SCALE GENOMIC DNA]</scope>
    <source>
        <strain evidence="7">JCM 30598</strain>
    </source>
</reference>
<dbReference type="PANTHER" id="PTHR30118">
    <property type="entry name" value="HTH-TYPE TRANSCRIPTIONAL REGULATOR LEUO-RELATED"/>
    <property type="match status" value="1"/>
</dbReference>
<gene>
    <name evidence="6" type="ORF">F6B43_13130</name>
</gene>
<dbReference type="GO" id="GO:0003677">
    <property type="term" value="F:DNA binding"/>
    <property type="evidence" value="ECO:0007669"/>
    <property type="project" value="UniProtKB-KW"/>
</dbReference>
<dbReference type="SUPFAM" id="SSF46785">
    <property type="entry name" value="Winged helix' DNA-binding domain"/>
    <property type="match status" value="1"/>
</dbReference>
<dbReference type="PRINTS" id="PR00039">
    <property type="entry name" value="HTHLYSR"/>
</dbReference>
<keyword evidence="3" id="KW-0238">DNA-binding</keyword>
<dbReference type="InterPro" id="IPR037402">
    <property type="entry name" value="YidZ_PBP2"/>
</dbReference>
<comment type="caution">
    <text evidence="6">The sequence shown here is derived from an EMBL/GenBank/DDBJ whole genome shotgun (WGS) entry which is preliminary data.</text>
</comment>
<evidence type="ECO:0000256" key="2">
    <source>
        <dbReference type="ARBA" id="ARBA00023015"/>
    </source>
</evidence>
<dbReference type="InterPro" id="IPR005119">
    <property type="entry name" value="LysR_subst-bd"/>
</dbReference>
<keyword evidence="2" id="KW-0805">Transcription regulation</keyword>
<evidence type="ECO:0000256" key="3">
    <source>
        <dbReference type="ARBA" id="ARBA00023125"/>
    </source>
</evidence>
<keyword evidence="4" id="KW-0804">Transcription</keyword>
<dbReference type="SUPFAM" id="SSF53850">
    <property type="entry name" value="Periplasmic binding protein-like II"/>
    <property type="match status" value="1"/>
</dbReference>
<dbReference type="InterPro" id="IPR050389">
    <property type="entry name" value="LysR-type_TF"/>
</dbReference>
<dbReference type="EMBL" id="VYSA01000002">
    <property type="protein sequence ID" value="KAA9108328.1"/>
    <property type="molecule type" value="Genomic_DNA"/>
</dbReference>
<protein>
    <submittedName>
        <fullName evidence="6">LysR family transcriptional regulator</fullName>
    </submittedName>
</protein>
<evidence type="ECO:0000259" key="5">
    <source>
        <dbReference type="PROSITE" id="PS50931"/>
    </source>
</evidence>
<evidence type="ECO:0000256" key="1">
    <source>
        <dbReference type="ARBA" id="ARBA00009437"/>
    </source>
</evidence>
<dbReference type="OrthoDB" id="8717159at2"/>
<dbReference type="Gene3D" id="1.10.10.10">
    <property type="entry name" value="Winged helix-like DNA-binding domain superfamily/Winged helix DNA-binding domain"/>
    <property type="match status" value="1"/>
</dbReference>
<dbReference type="InterPro" id="IPR036388">
    <property type="entry name" value="WH-like_DNA-bd_sf"/>
</dbReference>
<evidence type="ECO:0000313" key="7">
    <source>
        <dbReference type="Proteomes" id="UP000325827"/>
    </source>
</evidence>
<evidence type="ECO:0000313" key="6">
    <source>
        <dbReference type="EMBL" id="KAA9108328.1"/>
    </source>
</evidence>
<sequence length="327" mass="35514">MLIEWKGCLSRRIVDLNLIRSFVAIYETRSLTAAGARLYVTQPAVSQALARLRRELNDPLFRRVGREMEPSALAVSLFPGFRDALAGIDRTIDGVVGFDPALSTRRCRIALSELGEIGYFPSIFRAVRTASPHVRIEAVPLDVQALPEWLSQGTIDLAVTSSPVDGGFPHIVLKSQAYAVLMSRDHRLAGTTAGITVEDYINADQVVVSGDSGLPRLESALRRAGAALRSDVVVNHFASLPSLLAASPGLIATVPDTIATGWAQSWPLVLHRLPLEMQPVEVCLYRRTTTQQLAALDWLYDTVVRAVGGTQGEFFAIHGDARAHSAP</sequence>
<dbReference type="Pfam" id="PF03466">
    <property type="entry name" value="LysR_substrate"/>
    <property type="match status" value="1"/>
</dbReference>
<dbReference type="CDD" id="cd08417">
    <property type="entry name" value="PBP2_Nitroaromatics_like"/>
    <property type="match status" value="1"/>
</dbReference>
<dbReference type="Gene3D" id="3.40.190.10">
    <property type="entry name" value="Periplasmic binding protein-like II"/>
    <property type="match status" value="2"/>
</dbReference>